<organism evidence="2 3">
    <name type="scientific">Poseidonocella pacifica</name>
    <dbReference type="NCBI Taxonomy" id="871651"/>
    <lineage>
        <taxon>Bacteria</taxon>
        <taxon>Pseudomonadati</taxon>
        <taxon>Pseudomonadota</taxon>
        <taxon>Alphaproteobacteria</taxon>
        <taxon>Rhodobacterales</taxon>
        <taxon>Roseobacteraceae</taxon>
        <taxon>Poseidonocella</taxon>
    </lineage>
</organism>
<name>A0A1I0WR47_9RHOB</name>
<keyword evidence="1" id="KW-0732">Signal</keyword>
<proteinExistence type="predicted"/>
<dbReference type="RefSeq" id="WP_175501222.1">
    <property type="nucleotide sequence ID" value="NZ_FOJU01000002.1"/>
</dbReference>
<feature type="signal peptide" evidence="1">
    <location>
        <begin position="1"/>
        <end position="19"/>
    </location>
</feature>
<dbReference type="Proteomes" id="UP000198796">
    <property type="component" value="Unassembled WGS sequence"/>
</dbReference>
<dbReference type="PROSITE" id="PS51257">
    <property type="entry name" value="PROKAR_LIPOPROTEIN"/>
    <property type="match status" value="1"/>
</dbReference>
<evidence type="ECO:0000313" key="2">
    <source>
        <dbReference type="EMBL" id="SFA90456.1"/>
    </source>
</evidence>
<evidence type="ECO:0000256" key="1">
    <source>
        <dbReference type="SAM" id="SignalP"/>
    </source>
</evidence>
<keyword evidence="3" id="KW-1185">Reference proteome</keyword>
<accession>A0A1I0WR47</accession>
<feature type="chain" id="PRO_5011606136" description="Argininosuccinate lyase" evidence="1">
    <location>
        <begin position="20"/>
        <end position="53"/>
    </location>
</feature>
<evidence type="ECO:0008006" key="4">
    <source>
        <dbReference type="Google" id="ProtNLM"/>
    </source>
</evidence>
<evidence type="ECO:0000313" key="3">
    <source>
        <dbReference type="Proteomes" id="UP000198796"/>
    </source>
</evidence>
<dbReference type="AlphaFoldDB" id="A0A1I0WR47"/>
<reference evidence="2 3" key="1">
    <citation type="submission" date="2016-10" db="EMBL/GenBank/DDBJ databases">
        <authorList>
            <person name="de Groot N.N."/>
        </authorList>
    </citation>
    <scope>NUCLEOTIDE SEQUENCE [LARGE SCALE GENOMIC DNA]</scope>
    <source>
        <strain evidence="2 3">DSM 29316</strain>
    </source>
</reference>
<dbReference type="STRING" id="871651.SAMN05421688_1628"/>
<dbReference type="EMBL" id="FOJU01000002">
    <property type="protein sequence ID" value="SFA90456.1"/>
    <property type="molecule type" value="Genomic_DNA"/>
</dbReference>
<gene>
    <name evidence="2" type="ORF">SAMN05421688_1628</name>
</gene>
<protein>
    <recommendedName>
        <fullName evidence="4">Argininosuccinate lyase</fullName>
    </recommendedName>
</protein>
<sequence>MRSISLLFILALAACGADGEPTPPRVTGDTTIGVNSKNGGFTRTSIGVEFGSR</sequence>